<keyword evidence="3" id="KW-0479">Metal-binding</keyword>
<evidence type="ECO:0000256" key="4">
    <source>
        <dbReference type="ARBA" id="ARBA00023004"/>
    </source>
</evidence>
<evidence type="ECO:0000313" key="7">
    <source>
        <dbReference type="EMBL" id="PAQ05331.1"/>
    </source>
</evidence>
<proteinExistence type="predicted"/>
<dbReference type="Proteomes" id="UP000216442">
    <property type="component" value="Unassembled WGS sequence"/>
</dbReference>
<keyword evidence="2" id="KW-0949">S-adenosyl-L-methionine</keyword>
<dbReference type="InterPro" id="IPR013785">
    <property type="entry name" value="Aldolase_TIM"/>
</dbReference>
<sequence length="339" mass="36927">MTVMAPSTDARLTHLEIERIRHARRRSILLFLTDRCPVGCRHCSVDSRADSPTIRDFALFEEIVGWIARDSGFDVVGISGGEPFVERRGLTLACRRLSGAGKRIVVFTSGVWARQTPGPGWIREVLDRCACVYLSTDAFHGSQITDAQFVRAVRAIVAAGPWLVIQGLDDAETAARIDRLLTEALGPDWRRTAEVNLIAPLTNGRGALTFSREARTAGASFGPCTLVRNPMVRYDGTVSACCNESVIMGFGPARLRRRVDSAGDLAAAVGAFHGDPLLRVIGETGFGGLTQHPQLRDLAEEKFGTNCELCWKVLARMPDAGRPDRLVAAMAELQTEDVP</sequence>
<organism evidence="7 8">
    <name type="scientific">Mesorhizobium temperatum</name>
    <dbReference type="NCBI Taxonomy" id="241416"/>
    <lineage>
        <taxon>Bacteria</taxon>
        <taxon>Pseudomonadati</taxon>
        <taxon>Pseudomonadota</taxon>
        <taxon>Alphaproteobacteria</taxon>
        <taxon>Hyphomicrobiales</taxon>
        <taxon>Phyllobacteriaceae</taxon>
        <taxon>Mesorhizobium</taxon>
    </lineage>
</organism>
<protein>
    <recommendedName>
        <fullName evidence="6">Radical SAM core domain-containing protein</fullName>
    </recommendedName>
</protein>
<dbReference type="GO" id="GO:0051536">
    <property type="term" value="F:iron-sulfur cluster binding"/>
    <property type="evidence" value="ECO:0007669"/>
    <property type="project" value="UniProtKB-KW"/>
</dbReference>
<evidence type="ECO:0000313" key="8">
    <source>
        <dbReference type="Proteomes" id="UP000216442"/>
    </source>
</evidence>
<accession>A0A271LB19</accession>
<gene>
    <name evidence="7" type="ORF">CIT26_31600</name>
</gene>
<feature type="domain" description="Radical SAM core" evidence="6">
    <location>
        <begin position="32"/>
        <end position="134"/>
    </location>
</feature>
<keyword evidence="4" id="KW-0408">Iron</keyword>
<evidence type="ECO:0000259" key="6">
    <source>
        <dbReference type="Pfam" id="PF04055"/>
    </source>
</evidence>
<dbReference type="CDD" id="cd01335">
    <property type="entry name" value="Radical_SAM"/>
    <property type="match status" value="1"/>
</dbReference>
<dbReference type="EMBL" id="NPKJ01000073">
    <property type="protein sequence ID" value="PAQ05331.1"/>
    <property type="molecule type" value="Genomic_DNA"/>
</dbReference>
<keyword evidence="8" id="KW-1185">Reference proteome</keyword>
<dbReference type="GO" id="GO:0003824">
    <property type="term" value="F:catalytic activity"/>
    <property type="evidence" value="ECO:0007669"/>
    <property type="project" value="InterPro"/>
</dbReference>
<dbReference type="SFLD" id="SFLDS00029">
    <property type="entry name" value="Radical_SAM"/>
    <property type="match status" value="1"/>
</dbReference>
<name>A0A271LB19_9HYPH</name>
<dbReference type="InterPro" id="IPR058240">
    <property type="entry name" value="rSAM_sf"/>
</dbReference>
<dbReference type="AlphaFoldDB" id="A0A271LB19"/>
<keyword evidence="5" id="KW-0411">Iron-sulfur</keyword>
<dbReference type="RefSeq" id="WP_095496226.1">
    <property type="nucleotide sequence ID" value="NZ_NPKJ01000073.1"/>
</dbReference>
<reference evidence="7 8" key="1">
    <citation type="submission" date="2017-08" db="EMBL/GenBank/DDBJ databases">
        <title>Mesorhizobium wenxinae sp. nov., a novel rhizobial species isolated from root nodules of chickpea (Cicer arietinum L.).</title>
        <authorList>
            <person name="Zhang J."/>
        </authorList>
    </citation>
    <scope>NUCLEOTIDE SEQUENCE [LARGE SCALE GENOMIC DNA]</scope>
    <source>
        <strain evidence="7 8">SDW018</strain>
    </source>
</reference>
<evidence type="ECO:0000256" key="1">
    <source>
        <dbReference type="ARBA" id="ARBA00001966"/>
    </source>
</evidence>
<dbReference type="OrthoDB" id="9810775at2"/>
<dbReference type="GO" id="GO:0046872">
    <property type="term" value="F:metal ion binding"/>
    <property type="evidence" value="ECO:0007669"/>
    <property type="project" value="UniProtKB-KW"/>
</dbReference>
<evidence type="ECO:0000256" key="5">
    <source>
        <dbReference type="ARBA" id="ARBA00023014"/>
    </source>
</evidence>
<comment type="cofactor">
    <cofactor evidence="1">
        <name>[4Fe-4S] cluster</name>
        <dbReference type="ChEBI" id="CHEBI:49883"/>
    </cofactor>
</comment>
<evidence type="ECO:0000256" key="3">
    <source>
        <dbReference type="ARBA" id="ARBA00022723"/>
    </source>
</evidence>
<evidence type="ECO:0000256" key="2">
    <source>
        <dbReference type="ARBA" id="ARBA00022691"/>
    </source>
</evidence>
<dbReference type="SUPFAM" id="SSF102114">
    <property type="entry name" value="Radical SAM enzymes"/>
    <property type="match status" value="1"/>
</dbReference>
<dbReference type="Gene3D" id="3.20.20.70">
    <property type="entry name" value="Aldolase class I"/>
    <property type="match status" value="1"/>
</dbReference>
<dbReference type="InterPro" id="IPR007197">
    <property type="entry name" value="rSAM"/>
</dbReference>
<dbReference type="Pfam" id="PF04055">
    <property type="entry name" value="Radical_SAM"/>
    <property type="match status" value="1"/>
</dbReference>
<comment type="caution">
    <text evidence="7">The sequence shown here is derived from an EMBL/GenBank/DDBJ whole genome shotgun (WGS) entry which is preliminary data.</text>
</comment>